<organism evidence="1 2">
    <name type="scientific">Cucurbita argyrosperma subsp. sororia</name>
    <dbReference type="NCBI Taxonomy" id="37648"/>
    <lineage>
        <taxon>Eukaryota</taxon>
        <taxon>Viridiplantae</taxon>
        <taxon>Streptophyta</taxon>
        <taxon>Embryophyta</taxon>
        <taxon>Tracheophyta</taxon>
        <taxon>Spermatophyta</taxon>
        <taxon>Magnoliopsida</taxon>
        <taxon>eudicotyledons</taxon>
        <taxon>Gunneridae</taxon>
        <taxon>Pentapetalae</taxon>
        <taxon>rosids</taxon>
        <taxon>fabids</taxon>
        <taxon>Cucurbitales</taxon>
        <taxon>Cucurbitaceae</taxon>
        <taxon>Cucurbiteae</taxon>
        <taxon>Cucurbita</taxon>
    </lineage>
</organism>
<feature type="non-terminal residue" evidence="1">
    <location>
        <position position="1"/>
    </location>
</feature>
<dbReference type="AlphaFoldDB" id="A0AAV6LWH8"/>
<gene>
    <name evidence="1" type="ORF">SDJN03_28219</name>
</gene>
<proteinExistence type="predicted"/>
<protein>
    <submittedName>
        <fullName evidence="1">Uncharacterized protein</fullName>
    </submittedName>
</protein>
<reference evidence="1 2" key="1">
    <citation type="journal article" date="2021" name="Hortic Res">
        <title>The domestication of Cucurbita argyrosperma as revealed by the genome of its wild relative.</title>
        <authorList>
            <person name="Barrera-Redondo J."/>
            <person name="Sanchez-de la Vega G."/>
            <person name="Aguirre-Liguori J.A."/>
            <person name="Castellanos-Morales G."/>
            <person name="Gutierrez-Guerrero Y.T."/>
            <person name="Aguirre-Dugua X."/>
            <person name="Aguirre-Planter E."/>
            <person name="Tenaillon M.I."/>
            <person name="Lira-Saade R."/>
            <person name="Eguiarte L.E."/>
        </authorList>
    </citation>
    <scope>NUCLEOTIDE SEQUENCE [LARGE SCALE GENOMIC DNA]</scope>
    <source>
        <strain evidence="1">JBR-2021</strain>
    </source>
</reference>
<evidence type="ECO:0000313" key="1">
    <source>
        <dbReference type="EMBL" id="KAG6571491.1"/>
    </source>
</evidence>
<accession>A0AAV6LWH8</accession>
<comment type="caution">
    <text evidence="1">The sequence shown here is derived from an EMBL/GenBank/DDBJ whole genome shotgun (WGS) entry which is preliminary data.</text>
</comment>
<sequence>MRRPRWDRSLPRYRPNAFFLIPIPLESVVPNQSLLLLSLFLPDRPPPSNKVDVQKPHDVISLACDAATFHGLNKLNWLPWPANPTANPSTWAELI</sequence>
<name>A0AAV6LWH8_9ROSI</name>
<dbReference type="EMBL" id="JAGKQH010000019">
    <property type="protein sequence ID" value="KAG6571491.1"/>
    <property type="molecule type" value="Genomic_DNA"/>
</dbReference>
<keyword evidence="2" id="KW-1185">Reference proteome</keyword>
<evidence type="ECO:0000313" key="2">
    <source>
        <dbReference type="Proteomes" id="UP000685013"/>
    </source>
</evidence>
<dbReference type="Proteomes" id="UP000685013">
    <property type="component" value="Chromosome 19"/>
</dbReference>